<evidence type="ECO:0000313" key="3">
    <source>
        <dbReference type="Proteomes" id="UP000070444"/>
    </source>
</evidence>
<dbReference type="Gene3D" id="2.80.10.50">
    <property type="match status" value="1"/>
</dbReference>
<dbReference type="EMBL" id="KQ964645">
    <property type="protein sequence ID" value="KXN67302.1"/>
    <property type="molecule type" value="Genomic_DNA"/>
</dbReference>
<keyword evidence="3" id="KW-1185">Reference proteome</keyword>
<accession>A0A137NX30</accession>
<feature type="chain" id="PRO_5007294218" description="Ricin B lectin domain-containing protein" evidence="1">
    <location>
        <begin position="22"/>
        <end position="153"/>
    </location>
</feature>
<gene>
    <name evidence="2" type="ORF">CONCODRAFT_73069</name>
</gene>
<keyword evidence="1" id="KW-0732">Signal</keyword>
<organism evidence="2 3">
    <name type="scientific">Conidiobolus coronatus (strain ATCC 28846 / CBS 209.66 / NRRL 28638)</name>
    <name type="common">Delacroixia coronata</name>
    <dbReference type="NCBI Taxonomy" id="796925"/>
    <lineage>
        <taxon>Eukaryota</taxon>
        <taxon>Fungi</taxon>
        <taxon>Fungi incertae sedis</taxon>
        <taxon>Zoopagomycota</taxon>
        <taxon>Entomophthoromycotina</taxon>
        <taxon>Entomophthoromycetes</taxon>
        <taxon>Entomophthorales</taxon>
        <taxon>Ancylistaceae</taxon>
        <taxon>Conidiobolus</taxon>
    </lineage>
</organism>
<name>A0A137NX30_CONC2</name>
<feature type="signal peptide" evidence="1">
    <location>
        <begin position="1"/>
        <end position="21"/>
    </location>
</feature>
<protein>
    <recommendedName>
        <fullName evidence="4">Ricin B lectin domain-containing protein</fullName>
    </recommendedName>
</protein>
<proteinExistence type="predicted"/>
<dbReference type="AlphaFoldDB" id="A0A137NX30"/>
<dbReference type="Proteomes" id="UP000070444">
    <property type="component" value="Unassembled WGS sequence"/>
</dbReference>
<reference evidence="2 3" key="1">
    <citation type="journal article" date="2015" name="Genome Biol. Evol.">
        <title>Phylogenomic analyses indicate that early fungi evolved digesting cell walls of algal ancestors of land plants.</title>
        <authorList>
            <person name="Chang Y."/>
            <person name="Wang S."/>
            <person name="Sekimoto S."/>
            <person name="Aerts A.L."/>
            <person name="Choi C."/>
            <person name="Clum A."/>
            <person name="LaButti K.M."/>
            <person name="Lindquist E.A."/>
            <person name="Yee Ngan C."/>
            <person name="Ohm R.A."/>
            <person name="Salamov A.A."/>
            <person name="Grigoriev I.V."/>
            <person name="Spatafora J.W."/>
            <person name="Berbee M.L."/>
        </authorList>
    </citation>
    <scope>NUCLEOTIDE SEQUENCE [LARGE SCALE GENOMIC DNA]</scope>
    <source>
        <strain evidence="2 3">NRRL 28638</strain>
    </source>
</reference>
<sequence>MFFIQIKSLAYFIFAITVVCQIESGNYTIVNRQVESYVLASSPPGSDGVHVIVKLPEQVPDPLEQWNVSLETDSQGLIQNAETQQFLLIEGNQAILTDSQAPCFIIIQDDGSITISYNISGPYLSLDTSSDPYTAVTTSAVEDSSKWNFISVS</sequence>
<evidence type="ECO:0000313" key="2">
    <source>
        <dbReference type="EMBL" id="KXN67302.1"/>
    </source>
</evidence>
<evidence type="ECO:0000256" key="1">
    <source>
        <dbReference type="SAM" id="SignalP"/>
    </source>
</evidence>
<evidence type="ECO:0008006" key="4">
    <source>
        <dbReference type="Google" id="ProtNLM"/>
    </source>
</evidence>